<evidence type="ECO:0000256" key="1">
    <source>
        <dbReference type="SAM" id="Phobius"/>
    </source>
</evidence>
<feature type="transmembrane region" description="Helical" evidence="1">
    <location>
        <begin position="133"/>
        <end position="150"/>
    </location>
</feature>
<dbReference type="EMBL" id="VIWU01000001">
    <property type="protein sequence ID" value="TWF82260.1"/>
    <property type="molecule type" value="Genomic_DNA"/>
</dbReference>
<evidence type="ECO:0000313" key="3">
    <source>
        <dbReference type="Proteomes" id="UP000321261"/>
    </source>
</evidence>
<evidence type="ECO:0000313" key="2">
    <source>
        <dbReference type="EMBL" id="TWF82260.1"/>
    </source>
</evidence>
<feature type="transmembrane region" description="Helical" evidence="1">
    <location>
        <begin position="94"/>
        <end position="113"/>
    </location>
</feature>
<proteinExistence type="predicted"/>
<protein>
    <submittedName>
        <fullName evidence="2">Uncharacterized protein</fullName>
    </submittedName>
</protein>
<accession>A0A561T577</accession>
<comment type="caution">
    <text evidence="2">The sequence shown here is derived from an EMBL/GenBank/DDBJ whole genome shotgun (WGS) entry which is preliminary data.</text>
</comment>
<gene>
    <name evidence="2" type="ORF">FHX44_118205</name>
</gene>
<feature type="transmembrane region" description="Helical" evidence="1">
    <location>
        <begin position="65"/>
        <end position="82"/>
    </location>
</feature>
<sequence length="163" mass="18410">MAWPSGLCPDPRWTCSLWFMNAKERRAPWRTWLLGWFGMLALALLNGAFRAVVTQPLLGETTARALATVILLAALTGYVWWLHRRRPIPTERQAWATGLAWLAMTLTFEFGWGGLVEGLPWATMLADYDVTAGRIWVLVPIWIVLVPVIVRRTQTAVHLTDVG</sequence>
<keyword evidence="1" id="KW-0472">Membrane</keyword>
<dbReference type="AlphaFoldDB" id="A0A561T577"/>
<dbReference type="Proteomes" id="UP000321261">
    <property type="component" value="Unassembled WGS sequence"/>
</dbReference>
<keyword evidence="1" id="KW-1133">Transmembrane helix</keyword>
<keyword evidence="3" id="KW-1185">Reference proteome</keyword>
<organism evidence="2 3">
    <name type="scientific">Pseudonocardia hierapolitana</name>
    <dbReference type="NCBI Taxonomy" id="1128676"/>
    <lineage>
        <taxon>Bacteria</taxon>
        <taxon>Bacillati</taxon>
        <taxon>Actinomycetota</taxon>
        <taxon>Actinomycetes</taxon>
        <taxon>Pseudonocardiales</taxon>
        <taxon>Pseudonocardiaceae</taxon>
        <taxon>Pseudonocardia</taxon>
    </lineage>
</organism>
<name>A0A561T577_9PSEU</name>
<keyword evidence="1" id="KW-0812">Transmembrane</keyword>
<reference evidence="2 3" key="1">
    <citation type="submission" date="2019-06" db="EMBL/GenBank/DDBJ databases">
        <title>Sequencing the genomes of 1000 actinobacteria strains.</title>
        <authorList>
            <person name="Klenk H.-P."/>
        </authorList>
    </citation>
    <scope>NUCLEOTIDE SEQUENCE [LARGE SCALE GENOMIC DNA]</scope>
    <source>
        <strain evidence="2 3">DSM 45671</strain>
    </source>
</reference>
<feature type="transmembrane region" description="Helical" evidence="1">
    <location>
        <begin position="33"/>
        <end position="53"/>
    </location>
</feature>